<accession>A0A9W8JVA4</accession>
<dbReference type="Proteomes" id="UP001148786">
    <property type="component" value="Unassembled WGS sequence"/>
</dbReference>
<proteinExistence type="predicted"/>
<evidence type="ECO:0000313" key="2">
    <source>
        <dbReference type="EMBL" id="KAJ3500503.1"/>
    </source>
</evidence>
<protein>
    <submittedName>
        <fullName evidence="2">Uncharacterized protein</fullName>
    </submittedName>
</protein>
<feature type="compositionally biased region" description="Basic residues" evidence="1">
    <location>
        <begin position="148"/>
        <end position="171"/>
    </location>
</feature>
<feature type="region of interest" description="Disordered" evidence="1">
    <location>
        <begin position="134"/>
        <end position="215"/>
    </location>
</feature>
<feature type="compositionally biased region" description="Basic and acidic residues" evidence="1">
    <location>
        <begin position="135"/>
        <end position="147"/>
    </location>
</feature>
<feature type="compositionally biased region" description="Acidic residues" evidence="1">
    <location>
        <begin position="176"/>
        <end position="190"/>
    </location>
</feature>
<dbReference type="AlphaFoldDB" id="A0A9W8JVA4"/>
<evidence type="ECO:0000313" key="3">
    <source>
        <dbReference type="Proteomes" id="UP001148786"/>
    </source>
</evidence>
<feature type="region of interest" description="Disordered" evidence="1">
    <location>
        <begin position="1"/>
        <end position="29"/>
    </location>
</feature>
<reference evidence="2" key="1">
    <citation type="submission" date="2022-07" db="EMBL/GenBank/DDBJ databases">
        <title>Genome Sequence of Agrocybe chaxingu.</title>
        <authorList>
            <person name="Buettner E."/>
        </authorList>
    </citation>
    <scope>NUCLEOTIDE SEQUENCE</scope>
    <source>
        <strain evidence="2">MP-N11</strain>
    </source>
</reference>
<evidence type="ECO:0000256" key="1">
    <source>
        <dbReference type="SAM" id="MobiDB-lite"/>
    </source>
</evidence>
<name>A0A9W8JVA4_9AGAR</name>
<organism evidence="2 3">
    <name type="scientific">Agrocybe chaxingu</name>
    <dbReference type="NCBI Taxonomy" id="84603"/>
    <lineage>
        <taxon>Eukaryota</taxon>
        <taxon>Fungi</taxon>
        <taxon>Dikarya</taxon>
        <taxon>Basidiomycota</taxon>
        <taxon>Agaricomycotina</taxon>
        <taxon>Agaricomycetes</taxon>
        <taxon>Agaricomycetidae</taxon>
        <taxon>Agaricales</taxon>
        <taxon>Agaricineae</taxon>
        <taxon>Strophariaceae</taxon>
        <taxon>Agrocybe</taxon>
    </lineage>
</organism>
<sequence>MEEISRLKKKLGLPDGAAIPDGKIPRPPGAVGNWKIQDEMQLGDTEAQSLMYAAIQRTVKDAVNHSPIDWKLPWAEIPPKHKADLFATGMDRYVQDWATEGLARQLMKNKRAHSYRKGYITVPPQFGYLKVNAQKRSDAPRGSELKRKAAAMKRKERAAKKTKTTKGKGKAKAMESSDDDDDEQEEDEVEDGGKKASGSGHRSGGSEEEVDDGDD</sequence>
<dbReference type="EMBL" id="JANKHO010001593">
    <property type="protein sequence ID" value="KAJ3500503.1"/>
    <property type="molecule type" value="Genomic_DNA"/>
</dbReference>
<keyword evidence="3" id="KW-1185">Reference proteome</keyword>
<gene>
    <name evidence="2" type="ORF">NLJ89_g9766</name>
</gene>
<comment type="caution">
    <text evidence="2">The sequence shown here is derived from an EMBL/GenBank/DDBJ whole genome shotgun (WGS) entry which is preliminary data.</text>
</comment>
<feature type="compositionally biased region" description="Acidic residues" evidence="1">
    <location>
        <begin position="206"/>
        <end position="215"/>
    </location>
</feature>
<dbReference type="OrthoDB" id="2755069at2759"/>